<dbReference type="SUPFAM" id="SSF47384">
    <property type="entry name" value="Homodimeric domain of signal transducing histidine kinase"/>
    <property type="match status" value="1"/>
</dbReference>
<dbReference type="Gene3D" id="1.10.287.130">
    <property type="match status" value="1"/>
</dbReference>
<dbReference type="GO" id="GO:0000155">
    <property type="term" value="F:phosphorelay sensor kinase activity"/>
    <property type="evidence" value="ECO:0007669"/>
    <property type="project" value="InterPro"/>
</dbReference>
<dbReference type="Gene3D" id="3.40.50.2300">
    <property type="match status" value="1"/>
</dbReference>
<evidence type="ECO:0000256" key="9">
    <source>
        <dbReference type="ARBA" id="ARBA00022840"/>
    </source>
</evidence>
<dbReference type="RefSeq" id="WP_133680846.1">
    <property type="nucleotide sequence ID" value="NZ_SNZP01000007.1"/>
</dbReference>
<evidence type="ECO:0000259" key="19">
    <source>
        <dbReference type="PROSITE" id="PS50110"/>
    </source>
</evidence>
<evidence type="ECO:0000256" key="13">
    <source>
        <dbReference type="ARBA" id="ARBA00058004"/>
    </source>
</evidence>
<dbReference type="EC" id="2.7.13.3" evidence="3"/>
<dbReference type="PROSITE" id="PS50109">
    <property type="entry name" value="HIS_KIN"/>
    <property type="match status" value="1"/>
</dbReference>
<dbReference type="Pfam" id="PF02518">
    <property type="entry name" value="HATPase_c"/>
    <property type="match status" value="1"/>
</dbReference>
<dbReference type="Gene3D" id="1.20.120.160">
    <property type="entry name" value="HPT domain"/>
    <property type="match status" value="1"/>
</dbReference>
<proteinExistence type="predicted"/>
<keyword evidence="9" id="KW-0067">ATP-binding</keyword>
<name>A0A4R7B879_9NEIS</name>
<dbReference type="InterPro" id="IPR004358">
    <property type="entry name" value="Sig_transdc_His_kin-like_C"/>
</dbReference>
<dbReference type="InterPro" id="IPR003594">
    <property type="entry name" value="HATPase_dom"/>
</dbReference>
<keyword evidence="4 15" id="KW-0597">Phosphoprotein</keyword>
<dbReference type="Pfam" id="PF00072">
    <property type="entry name" value="Response_reg"/>
    <property type="match status" value="1"/>
</dbReference>
<organism evidence="20 21">
    <name type="scientific">Paludibacterium purpuratum</name>
    <dbReference type="NCBI Taxonomy" id="1144873"/>
    <lineage>
        <taxon>Bacteria</taxon>
        <taxon>Pseudomonadati</taxon>
        <taxon>Pseudomonadota</taxon>
        <taxon>Betaproteobacteria</taxon>
        <taxon>Neisseriales</taxon>
        <taxon>Chromobacteriaceae</taxon>
        <taxon>Paludibacterium</taxon>
    </lineage>
</organism>
<keyword evidence="7" id="KW-0547">Nucleotide-binding</keyword>
<dbReference type="CDD" id="cd16922">
    <property type="entry name" value="HATPase_EvgS-ArcB-TorS-like"/>
    <property type="match status" value="1"/>
</dbReference>
<evidence type="ECO:0000256" key="11">
    <source>
        <dbReference type="ARBA" id="ARBA00023012"/>
    </source>
</evidence>
<dbReference type="GO" id="GO:0009927">
    <property type="term" value="F:histidine phosphotransfer kinase activity"/>
    <property type="evidence" value="ECO:0007669"/>
    <property type="project" value="TreeGrafter"/>
</dbReference>
<dbReference type="CDD" id="cd00082">
    <property type="entry name" value="HisKA"/>
    <property type="match status" value="1"/>
</dbReference>
<dbReference type="Proteomes" id="UP000295611">
    <property type="component" value="Unassembled WGS sequence"/>
</dbReference>
<evidence type="ECO:0000313" key="21">
    <source>
        <dbReference type="Proteomes" id="UP000295611"/>
    </source>
</evidence>
<keyword evidence="6 17" id="KW-0812">Transmembrane</keyword>
<dbReference type="InterPro" id="IPR005467">
    <property type="entry name" value="His_kinase_dom"/>
</dbReference>
<evidence type="ECO:0000313" key="20">
    <source>
        <dbReference type="EMBL" id="TDR79797.1"/>
    </source>
</evidence>
<keyword evidence="5" id="KW-0808">Transferase</keyword>
<feature type="domain" description="Response regulatory" evidence="19">
    <location>
        <begin position="628"/>
        <end position="745"/>
    </location>
</feature>
<dbReference type="OrthoDB" id="8577169at2"/>
<dbReference type="SMART" id="SM00448">
    <property type="entry name" value="REC"/>
    <property type="match status" value="1"/>
</dbReference>
<accession>A0A4R7B879</accession>
<dbReference type="PANTHER" id="PTHR43047">
    <property type="entry name" value="TWO-COMPONENT HISTIDINE PROTEIN KINASE"/>
    <property type="match status" value="1"/>
</dbReference>
<sequence length="878" mass="96425">MIEPEDFDPGSLARAARLLRRGGAIILLLAMLAVVLAIYSRYQASIQLLHGQAFDRLIPVQEALDYEGALLDTYLRSIASGSLGGSKLAPTARYPVGNGFEAIDLVRPAGRKQDPALAVLWRKRGTAVDLSHIGNVMYQPFSKVNVLPWQGSLTLVDRGGNYAATYPAVTGHRFLPDMLAWVRQLPPAPPGKTQWTVFRIKDQQVCDCLVAYRDLSSVGRNEVLIQTVPLAHIDNLFAGSGWFALQTGERVVYASEGAEPLRWSGLTRTRQPGLTEVMHRDGKLLLKQRLVQLPWDLLYSPSRVDEPGVEWRVLVPHAFVGLVTLLGLLWFYFTLRRLMLRPTEEALSAMQSYQQALRASNRSLQEAKEQAEQASQARSLFLAVMSHEIRTPLNGVMAMLELLESEPLTPSQRESLALIKTSSSVLLHVISDVLVFTRLQSGKVEFTLEPVSIRQLAADLLDTQRAAIKVSGKPVVCQLHGPAEPELSLMLDPFRVQQILGNLLANAVKFTDSGTIMVRLGYDRGWLQFDVEDSGIGMSEAQMAHLFQPFSQADASTVRQYGGSGLGLAIIKQLLDQAGGTVTVDSQPGVGSRFRVRLPCERATAVGVLVDKHVAMLADVKPVRRAGEVWVVEDHPINQTTLRAQLRSLGVDARFAESGAQALAQLREAGQAALILTDISMPEMDGFELARRIRAESMFGDVPIVALSAHAFPSDFEAGRQAGMADYLTKPISLDTLRSMLARFGVAMRLDAATSSAEIKPEPDSLRPNVESLLDMFGGSLAETRAMIERYLTCDAEDLARLRTAWQEENRGALVRIAHRMGSAALYVNADYADLLYALEELAEADDKEALPRQMDVVLNASGILADRCRVWLAQAAP</sequence>
<dbReference type="CDD" id="cd17546">
    <property type="entry name" value="REC_hyHK_CKI1_RcsC-like"/>
    <property type="match status" value="1"/>
</dbReference>
<dbReference type="SUPFAM" id="SSF47226">
    <property type="entry name" value="Histidine-containing phosphotransfer domain, HPT domain"/>
    <property type="match status" value="1"/>
</dbReference>
<dbReference type="SUPFAM" id="SSF55874">
    <property type="entry name" value="ATPase domain of HSP90 chaperone/DNA topoisomerase II/histidine kinase"/>
    <property type="match status" value="1"/>
</dbReference>
<feature type="transmembrane region" description="Helical" evidence="17">
    <location>
        <begin position="311"/>
        <end position="333"/>
    </location>
</feature>
<evidence type="ECO:0000256" key="17">
    <source>
        <dbReference type="SAM" id="Phobius"/>
    </source>
</evidence>
<feature type="transmembrane region" description="Helical" evidence="17">
    <location>
        <begin position="24"/>
        <end position="42"/>
    </location>
</feature>
<comment type="catalytic activity">
    <reaction evidence="1">
        <text>ATP + protein L-histidine = ADP + protein N-phospho-L-histidine.</text>
        <dbReference type="EC" id="2.7.13.3"/>
    </reaction>
</comment>
<evidence type="ECO:0000256" key="6">
    <source>
        <dbReference type="ARBA" id="ARBA00022692"/>
    </source>
</evidence>
<comment type="subcellular location">
    <subcellularLocation>
        <location evidence="2">Membrane</location>
    </subcellularLocation>
</comment>
<dbReference type="PRINTS" id="PR00344">
    <property type="entry name" value="BCTRLSENSOR"/>
</dbReference>
<evidence type="ECO:0000256" key="8">
    <source>
        <dbReference type="ARBA" id="ARBA00022777"/>
    </source>
</evidence>
<feature type="coiled-coil region" evidence="16">
    <location>
        <begin position="350"/>
        <end position="377"/>
    </location>
</feature>
<dbReference type="InterPro" id="IPR036097">
    <property type="entry name" value="HisK_dim/P_sf"/>
</dbReference>
<gene>
    <name evidence="20" type="ORF">DFP86_107163</name>
</gene>
<dbReference type="GO" id="GO:0005524">
    <property type="term" value="F:ATP binding"/>
    <property type="evidence" value="ECO:0007669"/>
    <property type="project" value="UniProtKB-KW"/>
</dbReference>
<reference evidence="20 21" key="1">
    <citation type="submission" date="2019-03" db="EMBL/GenBank/DDBJ databases">
        <title>Genomic Encyclopedia of Type Strains, Phase III (KMG-III): the genomes of soil and plant-associated and newly described type strains.</title>
        <authorList>
            <person name="Whitman W."/>
        </authorList>
    </citation>
    <scope>NUCLEOTIDE SEQUENCE [LARGE SCALE GENOMIC DNA]</scope>
    <source>
        <strain evidence="20 21">CECT 8976</strain>
    </source>
</reference>
<evidence type="ECO:0000256" key="4">
    <source>
        <dbReference type="ARBA" id="ARBA00022553"/>
    </source>
</evidence>
<dbReference type="Gene3D" id="3.30.565.10">
    <property type="entry name" value="Histidine kinase-like ATPase, C-terminal domain"/>
    <property type="match status" value="1"/>
</dbReference>
<comment type="caution">
    <text evidence="20">The sequence shown here is derived from an EMBL/GenBank/DDBJ whole genome shotgun (WGS) entry which is preliminary data.</text>
</comment>
<dbReference type="InterPro" id="IPR003661">
    <property type="entry name" value="HisK_dim/P_dom"/>
</dbReference>
<evidence type="ECO:0000256" key="2">
    <source>
        <dbReference type="ARBA" id="ARBA00004370"/>
    </source>
</evidence>
<comment type="function">
    <text evidence="13">Member of the two-component regulatory system BvgS/BvgA. Phosphorylates BvgA via a four-step phosphorelay in response to environmental signals.</text>
</comment>
<evidence type="ECO:0000256" key="14">
    <source>
        <dbReference type="ARBA" id="ARBA00070152"/>
    </source>
</evidence>
<evidence type="ECO:0000256" key="15">
    <source>
        <dbReference type="PROSITE-ProRule" id="PRU00169"/>
    </source>
</evidence>
<dbReference type="SMART" id="SM00388">
    <property type="entry name" value="HisKA"/>
    <property type="match status" value="1"/>
</dbReference>
<protein>
    <recommendedName>
        <fullName evidence="14">Virulence sensor protein BvgS</fullName>
        <ecNumber evidence="3">2.7.13.3</ecNumber>
    </recommendedName>
</protein>
<evidence type="ECO:0000256" key="1">
    <source>
        <dbReference type="ARBA" id="ARBA00000085"/>
    </source>
</evidence>
<evidence type="ECO:0000256" key="16">
    <source>
        <dbReference type="SAM" id="Coils"/>
    </source>
</evidence>
<keyword evidence="21" id="KW-1185">Reference proteome</keyword>
<evidence type="ECO:0000256" key="10">
    <source>
        <dbReference type="ARBA" id="ARBA00022989"/>
    </source>
</evidence>
<dbReference type="Pfam" id="PF00512">
    <property type="entry name" value="HisKA"/>
    <property type="match status" value="1"/>
</dbReference>
<evidence type="ECO:0000256" key="12">
    <source>
        <dbReference type="ARBA" id="ARBA00023136"/>
    </source>
</evidence>
<dbReference type="InterPro" id="IPR001789">
    <property type="entry name" value="Sig_transdc_resp-reg_receiver"/>
</dbReference>
<evidence type="ECO:0000259" key="18">
    <source>
        <dbReference type="PROSITE" id="PS50109"/>
    </source>
</evidence>
<dbReference type="InterPro" id="IPR036890">
    <property type="entry name" value="HATPase_C_sf"/>
</dbReference>
<keyword evidence="10 17" id="KW-1133">Transmembrane helix</keyword>
<dbReference type="FunFam" id="1.10.287.130:FF:000004">
    <property type="entry name" value="Ethylene receptor 1"/>
    <property type="match status" value="1"/>
</dbReference>
<dbReference type="FunFam" id="3.30.565.10:FF:000010">
    <property type="entry name" value="Sensor histidine kinase RcsC"/>
    <property type="match status" value="1"/>
</dbReference>
<dbReference type="SMART" id="SM00387">
    <property type="entry name" value="HATPase_c"/>
    <property type="match status" value="1"/>
</dbReference>
<dbReference type="InterPro" id="IPR036641">
    <property type="entry name" value="HPT_dom_sf"/>
</dbReference>
<evidence type="ECO:0000256" key="5">
    <source>
        <dbReference type="ARBA" id="ARBA00022679"/>
    </source>
</evidence>
<dbReference type="SUPFAM" id="SSF52172">
    <property type="entry name" value="CheY-like"/>
    <property type="match status" value="1"/>
</dbReference>
<dbReference type="PANTHER" id="PTHR43047:SF72">
    <property type="entry name" value="OSMOSENSING HISTIDINE PROTEIN KINASE SLN1"/>
    <property type="match status" value="1"/>
</dbReference>
<keyword evidence="11" id="KW-0902">Two-component regulatory system</keyword>
<dbReference type="AlphaFoldDB" id="A0A4R7B879"/>
<dbReference type="InterPro" id="IPR011006">
    <property type="entry name" value="CheY-like_superfamily"/>
</dbReference>
<dbReference type="PROSITE" id="PS50110">
    <property type="entry name" value="RESPONSE_REGULATORY"/>
    <property type="match status" value="1"/>
</dbReference>
<feature type="modified residue" description="4-aspartylphosphate" evidence="15">
    <location>
        <position position="678"/>
    </location>
</feature>
<dbReference type="GO" id="GO:0005886">
    <property type="term" value="C:plasma membrane"/>
    <property type="evidence" value="ECO:0007669"/>
    <property type="project" value="TreeGrafter"/>
</dbReference>
<dbReference type="EMBL" id="SNZP01000007">
    <property type="protein sequence ID" value="TDR79797.1"/>
    <property type="molecule type" value="Genomic_DNA"/>
</dbReference>
<evidence type="ECO:0000256" key="7">
    <source>
        <dbReference type="ARBA" id="ARBA00022741"/>
    </source>
</evidence>
<feature type="domain" description="Histidine kinase" evidence="18">
    <location>
        <begin position="384"/>
        <end position="602"/>
    </location>
</feature>
<keyword evidence="16" id="KW-0175">Coiled coil</keyword>
<evidence type="ECO:0000256" key="3">
    <source>
        <dbReference type="ARBA" id="ARBA00012438"/>
    </source>
</evidence>
<keyword evidence="8 20" id="KW-0418">Kinase</keyword>
<keyword evidence="12 17" id="KW-0472">Membrane</keyword>